<dbReference type="PROSITE" id="PS51257">
    <property type="entry name" value="PROKAR_LIPOPROTEIN"/>
    <property type="match status" value="1"/>
</dbReference>
<evidence type="ECO:0000256" key="2">
    <source>
        <dbReference type="SAM" id="SignalP"/>
    </source>
</evidence>
<keyword evidence="4" id="KW-1185">Reference proteome</keyword>
<name>A0ABV5GFZ2_9FLAO</name>
<feature type="compositionally biased region" description="Basic and acidic residues" evidence="1">
    <location>
        <begin position="79"/>
        <end position="91"/>
    </location>
</feature>
<dbReference type="Proteomes" id="UP001589576">
    <property type="component" value="Unassembled WGS sequence"/>
</dbReference>
<feature type="region of interest" description="Disordered" evidence="1">
    <location>
        <begin position="73"/>
        <end position="95"/>
    </location>
</feature>
<sequence length="249" mass="27163">MKSLKALIGIMVLFIMVTSCSSDSSSSTNKMTIIGKATYTNPSKTNVTLSPLTSGVVLTSFKINIKEIEFQVAEGSEEEDHHGNGGDDNHDGMYNGDDETQLNGPWELDLLNQTAPLTTVTIANGTYEEVKFKLNKSLVSTSDLYNKTMEIRGTINGTPFVYWHDFESEFEIDYHDAAQNLVVSNGSFDLIINIDLNQVLSSVDLTSAVDGNGNGTIEIGPNDTDGNNALAQQLNDDLDDATEMEDHHD</sequence>
<evidence type="ECO:0000313" key="4">
    <source>
        <dbReference type="Proteomes" id="UP001589576"/>
    </source>
</evidence>
<protein>
    <recommendedName>
        <fullName evidence="5">DUF4382 domain-containing protein</fullName>
    </recommendedName>
</protein>
<evidence type="ECO:0008006" key="5">
    <source>
        <dbReference type="Google" id="ProtNLM"/>
    </source>
</evidence>
<accession>A0ABV5GFZ2</accession>
<gene>
    <name evidence="3" type="ORF">ACFFUU_10655</name>
</gene>
<dbReference type="RefSeq" id="WP_290285048.1">
    <property type="nucleotide sequence ID" value="NZ_JAUFQN010000019.1"/>
</dbReference>
<organism evidence="3 4">
    <name type="scientific">Flavobacterium paronense</name>
    <dbReference type="NCBI Taxonomy" id="1392775"/>
    <lineage>
        <taxon>Bacteria</taxon>
        <taxon>Pseudomonadati</taxon>
        <taxon>Bacteroidota</taxon>
        <taxon>Flavobacteriia</taxon>
        <taxon>Flavobacteriales</taxon>
        <taxon>Flavobacteriaceae</taxon>
        <taxon>Flavobacterium</taxon>
    </lineage>
</organism>
<comment type="caution">
    <text evidence="3">The sequence shown here is derived from an EMBL/GenBank/DDBJ whole genome shotgun (WGS) entry which is preliminary data.</text>
</comment>
<dbReference type="EMBL" id="JBHMFB010000029">
    <property type="protein sequence ID" value="MFB9090061.1"/>
    <property type="molecule type" value="Genomic_DNA"/>
</dbReference>
<evidence type="ECO:0000313" key="3">
    <source>
        <dbReference type="EMBL" id="MFB9090061.1"/>
    </source>
</evidence>
<reference evidence="3 4" key="1">
    <citation type="submission" date="2024-09" db="EMBL/GenBank/DDBJ databases">
        <authorList>
            <person name="Sun Q."/>
            <person name="Mori K."/>
        </authorList>
    </citation>
    <scope>NUCLEOTIDE SEQUENCE [LARGE SCALE GENOMIC DNA]</scope>
    <source>
        <strain evidence="3 4">CECT 8460</strain>
    </source>
</reference>
<keyword evidence="2" id="KW-0732">Signal</keyword>
<evidence type="ECO:0000256" key="1">
    <source>
        <dbReference type="SAM" id="MobiDB-lite"/>
    </source>
</evidence>
<feature type="chain" id="PRO_5047537909" description="DUF4382 domain-containing protein" evidence="2">
    <location>
        <begin position="22"/>
        <end position="249"/>
    </location>
</feature>
<feature type="signal peptide" evidence="2">
    <location>
        <begin position="1"/>
        <end position="21"/>
    </location>
</feature>
<proteinExistence type="predicted"/>